<protein>
    <submittedName>
        <fullName evidence="2">Uncharacterized protein</fullName>
    </submittedName>
</protein>
<organism evidence="2 3">
    <name type="scientific">Portunus trituberculatus</name>
    <name type="common">Swimming crab</name>
    <name type="synonym">Neptunus trituberculatus</name>
    <dbReference type="NCBI Taxonomy" id="210409"/>
    <lineage>
        <taxon>Eukaryota</taxon>
        <taxon>Metazoa</taxon>
        <taxon>Ecdysozoa</taxon>
        <taxon>Arthropoda</taxon>
        <taxon>Crustacea</taxon>
        <taxon>Multicrustacea</taxon>
        <taxon>Malacostraca</taxon>
        <taxon>Eumalacostraca</taxon>
        <taxon>Eucarida</taxon>
        <taxon>Decapoda</taxon>
        <taxon>Pleocyemata</taxon>
        <taxon>Brachyura</taxon>
        <taxon>Eubrachyura</taxon>
        <taxon>Portunoidea</taxon>
        <taxon>Portunidae</taxon>
        <taxon>Portuninae</taxon>
        <taxon>Portunus</taxon>
    </lineage>
</organism>
<dbReference type="EMBL" id="VSRR010002050">
    <property type="protein sequence ID" value="MPC29311.1"/>
    <property type="molecule type" value="Genomic_DNA"/>
</dbReference>
<keyword evidence="3" id="KW-1185">Reference proteome</keyword>
<evidence type="ECO:0000313" key="2">
    <source>
        <dbReference type="EMBL" id="MPC29311.1"/>
    </source>
</evidence>
<feature type="region of interest" description="Disordered" evidence="1">
    <location>
        <begin position="41"/>
        <end position="73"/>
    </location>
</feature>
<evidence type="ECO:0000256" key="1">
    <source>
        <dbReference type="SAM" id="MobiDB-lite"/>
    </source>
</evidence>
<evidence type="ECO:0000313" key="3">
    <source>
        <dbReference type="Proteomes" id="UP000324222"/>
    </source>
</evidence>
<dbReference type="Proteomes" id="UP000324222">
    <property type="component" value="Unassembled WGS sequence"/>
</dbReference>
<proteinExistence type="predicted"/>
<gene>
    <name evidence="2" type="ORF">E2C01_022538</name>
</gene>
<name>A0A5B7E5N0_PORTR</name>
<dbReference type="AlphaFoldDB" id="A0A5B7E5N0"/>
<sequence>MSSVAIPQKVATLCGLGFIVLSFAQYQAMILETQQDLKETQGRLEADPVQAARQIDRQTSKQAGRQTDRITNR</sequence>
<reference evidence="2 3" key="1">
    <citation type="submission" date="2019-05" db="EMBL/GenBank/DDBJ databases">
        <title>Another draft genome of Portunus trituberculatus and its Hox gene families provides insights of decapod evolution.</title>
        <authorList>
            <person name="Jeong J.-H."/>
            <person name="Song I."/>
            <person name="Kim S."/>
            <person name="Choi T."/>
            <person name="Kim D."/>
            <person name="Ryu S."/>
            <person name="Kim W."/>
        </authorList>
    </citation>
    <scope>NUCLEOTIDE SEQUENCE [LARGE SCALE GENOMIC DNA]</scope>
    <source>
        <tissue evidence="2">Muscle</tissue>
    </source>
</reference>
<comment type="caution">
    <text evidence="2">The sequence shown here is derived from an EMBL/GenBank/DDBJ whole genome shotgun (WGS) entry which is preliminary data.</text>
</comment>
<accession>A0A5B7E5N0</accession>